<comment type="subunit">
    <text evidence="9">Homodimer. Interacts with AKT1, AKT2 and AKT3 (via PH domain). Interacts with PNPT1; the interaction has no effect on PNPT1 exonuclease activity.</text>
</comment>
<dbReference type="PANTHER" id="PTHR14060">
    <property type="entry name" value="PROTEIN P13 MTCP-1"/>
    <property type="match status" value="1"/>
</dbReference>
<dbReference type="GO" id="GO:0043539">
    <property type="term" value="F:protein serine/threonine kinase activator activity"/>
    <property type="evidence" value="ECO:0007669"/>
    <property type="project" value="Ensembl"/>
</dbReference>
<evidence type="ECO:0000256" key="4">
    <source>
        <dbReference type="ARBA" id="ARBA00006399"/>
    </source>
</evidence>
<dbReference type="EMBL" id="AQIB01046444">
    <property type="status" value="NOT_ANNOTATED_CDS"/>
    <property type="molecule type" value="Genomic_DNA"/>
</dbReference>
<dbReference type="GO" id="GO:0005783">
    <property type="term" value="C:endoplasmic reticulum"/>
    <property type="evidence" value="ECO:0007669"/>
    <property type="project" value="Ensembl"/>
</dbReference>
<dbReference type="Bgee" id="ENSCSAG00000010600">
    <property type="expression patterns" value="Expressed in blood"/>
</dbReference>
<dbReference type="InterPro" id="IPR036672">
    <property type="entry name" value="TCL1_MTCP1_sf"/>
</dbReference>
<dbReference type="FunFam" id="2.40.15.10:FF:000002">
    <property type="entry name" value="T-cell leukemia/lymphoma protein 1A"/>
    <property type="match status" value="1"/>
</dbReference>
<dbReference type="STRING" id="60711.ENSCSAP00000006819"/>
<comment type="subcellular location">
    <subcellularLocation>
        <location evidence="3">Cytoplasm</location>
    </subcellularLocation>
    <subcellularLocation>
        <location evidence="2">Microsome</location>
    </subcellularLocation>
    <subcellularLocation>
        <location evidence="1">Nucleus</location>
    </subcellularLocation>
</comment>
<evidence type="ECO:0000256" key="2">
    <source>
        <dbReference type="ARBA" id="ARBA00004144"/>
    </source>
</evidence>
<dbReference type="AlphaFoldDB" id="A0A0D9RDY0"/>
<dbReference type="PANTHER" id="PTHR14060:SF4">
    <property type="entry name" value="T-CELL LEUKEMIA_LYMPHOMA PROTEIN 1A"/>
    <property type="match status" value="1"/>
</dbReference>
<dbReference type="InterPro" id="IPR004832">
    <property type="entry name" value="TCL1_MTCP1"/>
</dbReference>
<sequence length="117" mass="13936">MAECPLRGEEVTDHPDRLWAWDKFVYLDEKQRAWVPLTIEIEDRLIEDRLRVLLRQENTVLGNPMTPTQRGPSLLPILWQLYPDGRYRSSDSSFWRLVYHIKIDSVEDMLLELLPDD</sequence>
<dbReference type="GO" id="GO:0005654">
    <property type="term" value="C:nucleoplasm"/>
    <property type="evidence" value="ECO:0007669"/>
    <property type="project" value="Ensembl"/>
</dbReference>
<evidence type="ECO:0000256" key="8">
    <source>
        <dbReference type="ARBA" id="ARBA00023242"/>
    </source>
</evidence>
<evidence type="ECO:0000256" key="3">
    <source>
        <dbReference type="ARBA" id="ARBA00004496"/>
    </source>
</evidence>
<keyword evidence="7" id="KW-0492">Microsome</keyword>
<dbReference type="GO" id="GO:0042802">
    <property type="term" value="F:identical protein binding"/>
    <property type="evidence" value="ECO:0007669"/>
    <property type="project" value="Ensembl"/>
</dbReference>
<evidence type="ECO:0000256" key="1">
    <source>
        <dbReference type="ARBA" id="ARBA00004123"/>
    </source>
</evidence>
<organism evidence="13 14">
    <name type="scientific">Chlorocebus sabaeus</name>
    <name type="common">Green monkey</name>
    <name type="synonym">Simia sabaea</name>
    <dbReference type="NCBI Taxonomy" id="60711"/>
    <lineage>
        <taxon>Eukaryota</taxon>
        <taxon>Metazoa</taxon>
        <taxon>Chordata</taxon>
        <taxon>Craniata</taxon>
        <taxon>Vertebrata</taxon>
        <taxon>Euteleostomi</taxon>
        <taxon>Mammalia</taxon>
        <taxon>Eutheria</taxon>
        <taxon>Euarchontoglires</taxon>
        <taxon>Primates</taxon>
        <taxon>Haplorrhini</taxon>
        <taxon>Catarrhini</taxon>
        <taxon>Cercopithecidae</taxon>
        <taxon>Cercopithecinae</taxon>
        <taxon>Chlorocebus</taxon>
    </lineage>
</organism>
<dbReference type="GO" id="GO:0019901">
    <property type="term" value="F:protein kinase binding"/>
    <property type="evidence" value="ECO:0007669"/>
    <property type="project" value="Ensembl"/>
</dbReference>
<reference evidence="13" key="2">
    <citation type="submission" date="2025-08" db="UniProtKB">
        <authorList>
            <consortium name="Ensembl"/>
        </authorList>
    </citation>
    <scope>IDENTIFICATION</scope>
</reference>
<dbReference type="EMBL" id="AQIB01046446">
    <property type="status" value="NOT_ANNOTATED_CDS"/>
    <property type="molecule type" value="Genomic_DNA"/>
</dbReference>
<evidence type="ECO:0000256" key="7">
    <source>
        <dbReference type="ARBA" id="ARBA00022848"/>
    </source>
</evidence>
<dbReference type="GeneTree" id="ENSGT00390000006885"/>
<dbReference type="SUPFAM" id="SSF50904">
    <property type="entry name" value="Oncogene products"/>
    <property type="match status" value="1"/>
</dbReference>
<evidence type="ECO:0000256" key="5">
    <source>
        <dbReference type="ARBA" id="ARBA00022490"/>
    </source>
</evidence>
<dbReference type="Ensembl" id="ENSCSAT00000008676.1">
    <property type="protein sequence ID" value="ENSCSAP00000006819.1"/>
    <property type="gene ID" value="ENSCSAG00000010600.1"/>
</dbReference>
<dbReference type="GO" id="GO:0005829">
    <property type="term" value="C:cytosol"/>
    <property type="evidence" value="ECO:0007669"/>
    <property type="project" value="Ensembl"/>
</dbReference>
<gene>
    <name evidence="13" type="primary">TCL1A</name>
</gene>
<dbReference type="Proteomes" id="UP000029965">
    <property type="component" value="Chromosome 24"/>
</dbReference>
<dbReference type="EMBL" id="AQIB01046447">
    <property type="status" value="NOT_ANNOTATED_CDS"/>
    <property type="molecule type" value="Genomic_DNA"/>
</dbReference>
<evidence type="ECO:0000256" key="12">
    <source>
        <dbReference type="ARBA" id="ARBA00077572"/>
    </source>
</evidence>
<name>A0A0D9RDY0_CHLSB</name>
<evidence type="ECO:0000256" key="9">
    <source>
        <dbReference type="ARBA" id="ARBA00063164"/>
    </source>
</evidence>
<evidence type="ECO:0000313" key="14">
    <source>
        <dbReference type="Proteomes" id="UP000029965"/>
    </source>
</evidence>
<accession>A0A0D9RDY0</accession>
<dbReference type="eggNOG" id="ENOG502TDVJ">
    <property type="taxonomic scope" value="Eukaryota"/>
</dbReference>
<dbReference type="Pfam" id="PF01840">
    <property type="entry name" value="TCL1_MTCP1"/>
    <property type="match status" value="1"/>
</dbReference>
<dbReference type="GO" id="GO:0035556">
    <property type="term" value="P:intracellular signal transduction"/>
    <property type="evidence" value="ECO:0007669"/>
    <property type="project" value="Ensembl"/>
</dbReference>
<comment type="similarity">
    <text evidence="4">Belongs to the TCL1 family.</text>
</comment>
<keyword evidence="6" id="KW-0256">Endoplasmic reticulum</keyword>
<keyword evidence="5" id="KW-0963">Cytoplasm</keyword>
<reference evidence="13 14" key="1">
    <citation type="submission" date="2014-03" db="EMBL/GenBank/DDBJ databases">
        <authorList>
            <person name="Warren W."/>
            <person name="Wilson R.K."/>
        </authorList>
    </citation>
    <scope>NUCLEOTIDE SEQUENCE</scope>
</reference>
<evidence type="ECO:0000256" key="10">
    <source>
        <dbReference type="ARBA" id="ARBA00071542"/>
    </source>
</evidence>
<reference evidence="13" key="3">
    <citation type="submission" date="2025-09" db="UniProtKB">
        <authorList>
            <consortium name="Ensembl"/>
        </authorList>
    </citation>
    <scope>IDENTIFICATION</scope>
</reference>
<evidence type="ECO:0000256" key="11">
    <source>
        <dbReference type="ARBA" id="ARBA00077103"/>
    </source>
</evidence>
<evidence type="ECO:0000313" key="13">
    <source>
        <dbReference type="Ensembl" id="ENSCSAP00000006819.1"/>
    </source>
</evidence>
<dbReference type="EMBL" id="AQIB01046445">
    <property type="status" value="NOT_ANNOTATED_CDS"/>
    <property type="molecule type" value="Genomic_DNA"/>
</dbReference>
<keyword evidence="8" id="KW-0539">Nucleus</keyword>
<proteinExistence type="inferred from homology"/>
<dbReference type="ExpressionAtlas" id="A0A0D9RDY0">
    <property type="expression patterns" value="baseline"/>
</dbReference>
<dbReference type="EMBL" id="AQIB01046443">
    <property type="status" value="NOT_ANNOTATED_CDS"/>
    <property type="molecule type" value="Genomic_DNA"/>
</dbReference>
<protein>
    <recommendedName>
        <fullName evidence="10">T-cell leukemia/lymphoma protein 1A</fullName>
    </recommendedName>
    <alternativeName>
        <fullName evidence="11">Oncogene TCL-1</fullName>
    </alternativeName>
    <alternativeName>
        <fullName evidence="12">Protein p14 TCL1</fullName>
    </alternativeName>
</protein>
<dbReference type="Gene3D" id="2.40.15.10">
    <property type="entry name" value="TCL1/MTCP1"/>
    <property type="match status" value="1"/>
</dbReference>
<keyword evidence="14" id="KW-1185">Reference proteome</keyword>
<evidence type="ECO:0000256" key="6">
    <source>
        <dbReference type="ARBA" id="ARBA00022824"/>
    </source>
</evidence>